<dbReference type="Gene3D" id="2.40.330.10">
    <property type="entry name" value="DNA-binding pseudobarrel domain"/>
    <property type="match status" value="13"/>
</dbReference>
<keyword evidence="3" id="KW-0805">Transcription regulation</keyword>
<feature type="compositionally biased region" description="Basic and acidic residues" evidence="7">
    <location>
        <begin position="1557"/>
        <end position="1566"/>
    </location>
</feature>
<feature type="domain" description="TF-B3" evidence="8">
    <location>
        <begin position="3"/>
        <end position="98"/>
    </location>
</feature>
<keyword evidence="6" id="KW-0539">Nucleus</keyword>
<dbReference type="InterPro" id="IPR039218">
    <property type="entry name" value="REM_fam"/>
</dbReference>
<dbReference type="CDD" id="cd10017">
    <property type="entry name" value="B3_DNA"/>
    <property type="match status" value="13"/>
</dbReference>
<dbReference type="GO" id="GO:0003677">
    <property type="term" value="F:DNA binding"/>
    <property type="evidence" value="ECO:0007669"/>
    <property type="project" value="UniProtKB-KW"/>
</dbReference>
<feature type="region of interest" description="Disordered" evidence="7">
    <location>
        <begin position="1036"/>
        <end position="1068"/>
    </location>
</feature>
<feature type="domain" description="TF-B3" evidence="8">
    <location>
        <begin position="1291"/>
        <end position="1387"/>
    </location>
</feature>
<feature type="region of interest" description="Disordered" evidence="7">
    <location>
        <begin position="887"/>
        <end position="934"/>
    </location>
</feature>
<evidence type="ECO:0000256" key="2">
    <source>
        <dbReference type="ARBA" id="ARBA00022737"/>
    </source>
</evidence>
<feature type="compositionally biased region" description="Basic and acidic residues" evidence="7">
    <location>
        <begin position="544"/>
        <end position="559"/>
    </location>
</feature>
<dbReference type="PANTHER" id="PTHR31674:SF62">
    <property type="entry name" value="B3 DOMAIN-CONTAINING PROTEIN REM14-RELATED"/>
    <property type="match status" value="1"/>
</dbReference>
<proteinExistence type="predicted"/>
<feature type="domain" description="TF-B3" evidence="8">
    <location>
        <begin position="1590"/>
        <end position="1687"/>
    </location>
</feature>
<comment type="subcellular location">
    <subcellularLocation>
        <location evidence="1">Nucleus</location>
    </subcellularLocation>
</comment>
<feature type="domain" description="TF-B3" evidence="8">
    <location>
        <begin position="671"/>
        <end position="748"/>
    </location>
</feature>
<evidence type="ECO:0000256" key="6">
    <source>
        <dbReference type="ARBA" id="ARBA00023242"/>
    </source>
</evidence>
<feature type="region of interest" description="Disordered" evidence="7">
    <location>
        <begin position="768"/>
        <end position="787"/>
    </location>
</feature>
<evidence type="ECO:0000256" key="3">
    <source>
        <dbReference type="ARBA" id="ARBA00023015"/>
    </source>
</evidence>
<feature type="region of interest" description="Disordered" evidence="7">
    <location>
        <begin position="232"/>
        <end position="293"/>
    </location>
</feature>
<evidence type="ECO:0000313" key="9">
    <source>
        <dbReference type="EMBL" id="CAH2061208.1"/>
    </source>
</evidence>
<dbReference type="Proteomes" id="UP000836841">
    <property type="component" value="Chromosome 4"/>
</dbReference>
<dbReference type="InterPro" id="IPR003340">
    <property type="entry name" value="B3_DNA-bd"/>
</dbReference>
<feature type="domain" description="TF-B3" evidence="8">
    <location>
        <begin position="1444"/>
        <end position="1538"/>
    </location>
</feature>
<evidence type="ECO:0000256" key="1">
    <source>
        <dbReference type="ARBA" id="ARBA00004123"/>
    </source>
</evidence>
<evidence type="ECO:0000259" key="8">
    <source>
        <dbReference type="PROSITE" id="PS50863"/>
    </source>
</evidence>
<feature type="domain" description="TF-B3" evidence="8">
    <location>
        <begin position="446"/>
        <end position="543"/>
    </location>
</feature>
<dbReference type="GO" id="GO:0005634">
    <property type="term" value="C:nucleus"/>
    <property type="evidence" value="ECO:0007669"/>
    <property type="project" value="UniProtKB-SubCell"/>
</dbReference>
<dbReference type="PANTHER" id="PTHR31674">
    <property type="entry name" value="B3 DOMAIN-CONTAINING PROTEIN REM-LIKE 3-RELATED"/>
    <property type="match status" value="1"/>
</dbReference>
<dbReference type="FunFam" id="2.40.330.10:FF:000005">
    <property type="entry name" value="Transcriptional factor B3 family protein"/>
    <property type="match status" value="2"/>
</dbReference>
<dbReference type="InterPro" id="IPR015300">
    <property type="entry name" value="DNA-bd_pseudobarrel_sf"/>
</dbReference>
<evidence type="ECO:0000313" key="10">
    <source>
        <dbReference type="Proteomes" id="UP000836841"/>
    </source>
</evidence>
<feature type="domain" description="TF-B3" evidence="8">
    <location>
        <begin position="1175"/>
        <end position="1253"/>
    </location>
</feature>
<evidence type="ECO:0000256" key="7">
    <source>
        <dbReference type="SAM" id="MobiDB-lite"/>
    </source>
</evidence>
<evidence type="ECO:0000256" key="4">
    <source>
        <dbReference type="ARBA" id="ARBA00023125"/>
    </source>
</evidence>
<keyword evidence="4" id="KW-0238">DNA-binding</keyword>
<protein>
    <recommendedName>
        <fullName evidence="8">TF-B3 domain-containing protein</fullName>
    </recommendedName>
</protein>
<reference evidence="9 10" key="1">
    <citation type="submission" date="2022-03" db="EMBL/GenBank/DDBJ databases">
        <authorList>
            <person name="Nunn A."/>
            <person name="Chopra R."/>
            <person name="Nunn A."/>
            <person name="Contreras Garrido A."/>
        </authorList>
    </citation>
    <scope>NUCLEOTIDE SEQUENCE [LARGE SCALE GENOMIC DNA]</scope>
</reference>
<dbReference type="Pfam" id="PF02362">
    <property type="entry name" value="B3"/>
    <property type="match status" value="13"/>
</dbReference>
<feature type="domain" description="TF-B3" evidence="8">
    <location>
        <begin position="140"/>
        <end position="236"/>
    </location>
</feature>
<dbReference type="EMBL" id="OU466860">
    <property type="protein sequence ID" value="CAH2061208.1"/>
    <property type="molecule type" value="Genomic_DNA"/>
</dbReference>
<name>A0AAU9SE55_THLAR</name>
<feature type="compositionally biased region" description="Acidic residues" evidence="7">
    <location>
        <begin position="1036"/>
        <end position="1057"/>
    </location>
</feature>
<feature type="domain" description="TF-B3" evidence="8">
    <location>
        <begin position="573"/>
        <end position="670"/>
    </location>
</feature>
<feature type="compositionally biased region" description="Acidic residues" evidence="7">
    <location>
        <begin position="238"/>
        <end position="256"/>
    </location>
</feature>
<feature type="domain" description="TF-B3" evidence="8">
    <location>
        <begin position="790"/>
        <end position="886"/>
    </location>
</feature>
<keyword evidence="2" id="KW-0677">Repeat</keyword>
<feature type="domain" description="TF-B3" evidence="8">
    <location>
        <begin position="936"/>
        <end position="1033"/>
    </location>
</feature>
<dbReference type="SUPFAM" id="SSF101936">
    <property type="entry name" value="DNA-binding pseudobarrel domain"/>
    <property type="match status" value="13"/>
</dbReference>
<feature type="domain" description="TF-B3" evidence="8">
    <location>
        <begin position="296"/>
        <end position="392"/>
    </location>
</feature>
<organism evidence="9 10">
    <name type="scientific">Thlaspi arvense</name>
    <name type="common">Field penny-cress</name>
    <dbReference type="NCBI Taxonomy" id="13288"/>
    <lineage>
        <taxon>Eukaryota</taxon>
        <taxon>Viridiplantae</taxon>
        <taxon>Streptophyta</taxon>
        <taxon>Embryophyta</taxon>
        <taxon>Tracheophyta</taxon>
        <taxon>Spermatophyta</taxon>
        <taxon>Magnoliopsida</taxon>
        <taxon>eudicotyledons</taxon>
        <taxon>Gunneridae</taxon>
        <taxon>Pentapetalae</taxon>
        <taxon>rosids</taxon>
        <taxon>malvids</taxon>
        <taxon>Brassicales</taxon>
        <taxon>Brassicaceae</taxon>
        <taxon>Thlaspideae</taxon>
        <taxon>Thlaspi</taxon>
    </lineage>
</organism>
<evidence type="ECO:0000256" key="5">
    <source>
        <dbReference type="ARBA" id="ARBA00023163"/>
    </source>
</evidence>
<gene>
    <name evidence="9" type="ORF">TAV2_LOCUS13123</name>
</gene>
<sequence length="1691" mass="192364">MANKHFFKPLLPGFHSHLTIPVAFFSKYIEGTNDQKKTTAKLRSDASKITWEVKVEDGQRLTDGWKEFALAHDLRVGDILIFRQEKDMAFHVTLMGPSCCEIQYEPCVDDEINLGKIPKKKKVKKIPRKVTKSSSLDPSCFVSNVAPYTLRYDELYFPMSFVRANGLGTRCGKIVLMNEKGTSWTLALKKKKSGKMYIPRGWRSLCGANGLKAGDSFKLKLIQGGRTLALRLSTTESKEEEEEEEEEESSEGDEIESLSTERESDDESNLEEIQRKKKVKKNPEREKESSSLDPSCFVAKVSPATLRHDKLNLPRSFVRANGVDPRFGEIVLMNEHGTSWTLLLKQEQNGSTYIRRGWRSFCHANGLKAGGFYTFKLIQRGRTPILSLSSPESEPEEERSEGNEVESLSTEPESDEESNLEKIQRKKKVKKNLKSERESSSLDASCFVTNISRASLCYDTLYLPKKFSRENGLDTRCGAIVLMNENGRSWTLNLKIKRSCGTMYITRGWRSFCRDNGLKAGRFFTFKLIQREGTLVLRLSSTESEEKSNQDEKSVEKRRSMWKGSSSSYQNRFVTLTLTRSNLERSRLFLPIPFTRMHGINEETKMTLLGKNGVKWSTDLRSENSGNRIIMARGWKEFFKAHCVKIGESVMFKLIWEGETSCVLTFCSKTIPVAFFSKYMQGRNDQKTMAKLRSDASKMTWKVKVEDGRRLTDGWKEFALAHDLRVGDIVIFRQEKDMSFHVTPFGPSCCDIQYEQCLDDKNKLGKIPKTKKVKNNPRKETESSSLDPSCFVSNVLPSALSNDALYLPNNFVRANGLDARCGEIVLMNEKGKSWTLTLKQRQCGSTYIRRGWRRFCSANGLKAGDFFTFRLIKRGATLVLRLSTKGKEESDESDEVESLSTEPGSDEEGNLEEIQRKKVKKNPERETESSSLDPSCFVANVTPWNLQNDRVNLPSSFVRANGLDTKCGEIVLMNEKGKSWTLNLRRRNSSGIMYIRRGWRSFCSDNGLRAGSFFTFKLIQRGRTLVLRLTESEEEECSEADDIESLSTDSDSEEESNQNEKSVKKRKAPSSSSQSLFVTLTVSPSNLKMCRLFLPVHFTRMHGINGETKMTLLDKNGVKWPTDLRSEKSGDRLRLVRGWKETFKASSVKIGESAMFKLIWEGDTSCFLKFCSKTIPVAFFSKYIEGRYDQKKTTAKLRSDASKMTWEVKIEDGRRLTDGWKEFALAHDLRIGDIVIFRQEKGMSFHVTLFGPSCCEIQYEPCLDDENKLGKIPKKKKVKKNPRKETESSSCFASNVTPSSLRYDAMNLPSSFARANGLDTRRGEIVLMNKKGTSGSLALKQRKSGTTYIRGGWRSFCSANGLKAGDFFTLKLIGGGRTLALRLSTTKSEEEEEEEKENNLGELCTASLSNSQTFKKCAQEIQRKKKVKKNQEREIVSFSLDPSCFVAKVSPATLRYDKLDLPRSFVRENGVDARCREIVLMNRKGKSWTLSLRKSCGTMYMRGWRSFCHANGLEAGGFYTFKLIKRGATLVLRLSSTESEEEECLGADEIESLPTESDSKETSIQDEKNVKKRRISMWKASSSSPSQNRFVTLTLKPFNLIKSVLFLPIRFTRMHGINEETKMTLLNKNGVKWSTDLRYEKSGDRIRLVGGWKEFFKAKCVKVGESVMFKLIWEGDTSCFLKFCCKVKQET</sequence>
<feature type="domain" description="TF-B3" evidence="8">
    <location>
        <begin position="1077"/>
        <end position="1174"/>
    </location>
</feature>
<dbReference type="PROSITE" id="PS50863">
    <property type="entry name" value="B3"/>
    <property type="match status" value="13"/>
</dbReference>
<feature type="compositionally biased region" description="Basic and acidic residues" evidence="7">
    <location>
        <begin position="913"/>
        <end position="928"/>
    </location>
</feature>
<accession>A0AAU9SE55</accession>
<dbReference type="SMART" id="SM01019">
    <property type="entry name" value="B3"/>
    <property type="match status" value="13"/>
</dbReference>
<feature type="region of interest" description="Disordered" evidence="7">
    <location>
        <begin position="540"/>
        <end position="563"/>
    </location>
</feature>
<feature type="region of interest" description="Disordered" evidence="7">
    <location>
        <begin position="1542"/>
        <end position="1566"/>
    </location>
</feature>
<keyword evidence="10" id="KW-1185">Reference proteome</keyword>
<feature type="compositionally biased region" description="Basic and acidic residues" evidence="7">
    <location>
        <begin position="281"/>
        <end position="290"/>
    </location>
</feature>
<keyword evidence="5" id="KW-0804">Transcription</keyword>
<dbReference type="FunFam" id="2.40.330.10:FF:000009">
    <property type="entry name" value="Transcriptional factor B3 family protein"/>
    <property type="match status" value="3"/>
</dbReference>
<feature type="region of interest" description="Disordered" evidence="7">
    <location>
        <begin position="386"/>
        <end position="424"/>
    </location>
</feature>
<feature type="compositionally biased region" description="Acidic residues" evidence="7">
    <location>
        <begin position="1542"/>
        <end position="1551"/>
    </location>
</feature>